<feature type="non-terminal residue" evidence="10">
    <location>
        <position position="1"/>
    </location>
</feature>
<sequence length="283" mass="30735">MKEYINADYAGSIIDRRSTAGFCMFLGGNLVRSKKKNVEAEFKSKAQGVLSNSSKLQLLLSKKKMKIPVSLQIVETLGNLDVSESQTVGSLENITTAPLIPPQCLDVSESQASASPEHIATAPQIPPQCPDVSESQASASPEHIPTAPLVPPQCPDVSKSQASGSSEHIPTAPLIPPQCPDVSKSQVAVSPEHIATPPCLETKGRKVASYLQHSFLHPRKQREENVVNFSQVLGGRTRKECANLFYEILVLKTTGYVDVEQNKAYDDIAISKLPKLDQTFLFD</sequence>
<evidence type="ECO:0000256" key="5">
    <source>
        <dbReference type="ARBA" id="ARBA00022829"/>
    </source>
</evidence>
<dbReference type="Gene3D" id="1.10.10.580">
    <property type="entry name" value="Structural maintenance of chromosome 1. Chain E"/>
    <property type="match status" value="1"/>
</dbReference>
<comment type="caution">
    <text evidence="10">The sequence shown here is derived from an EMBL/GenBank/DDBJ whole genome shotgun (WGS) entry which is preliminary data.</text>
</comment>
<dbReference type="AlphaFoldDB" id="A0A371FKI0"/>
<dbReference type="PANTHER" id="PTHR12585">
    <property type="entry name" value="SCC1 / RAD21 FAMILY MEMBER"/>
    <property type="match status" value="1"/>
</dbReference>
<protein>
    <submittedName>
        <fullName evidence="10">Sister chromatid cohesion 1 protein 2</fullName>
    </submittedName>
</protein>
<dbReference type="InterPro" id="IPR036390">
    <property type="entry name" value="WH_DNA-bd_sf"/>
</dbReference>
<dbReference type="GO" id="GO:0005634">
    <property type="term" value="C:nucleus"/>
    <property type="evidence" value="ECO:0007669"/>
    <property type="project" value="UniProtKB-SubCell"/>
</dbReference>
<evidence type="ECO:0000256" key="7">
    <source>
        <dbReference type="ARBA" id="ARBA00064543"/>
    </source>
</evidence>
<keyword evidence="3" id="KW-0132">Cell division</keyword>
<gene>
    <name evidence="10" type="primary">SYN2</name>
    <name evidence="10" type="ORF">CR513_40900</name>
</gene>
<evidence type="ECO:0000259" key="9">
    <source>
        <dbReference type="Pfam" id="PF04824"/>
    </source>
</evidence>
<dbReference type="GO" id="GO:0003682">
    <property type="term" value="F:chromatin binding"/>
    <property type="evidence" value="ECO:0007669"/>
    <property type="project" value="TreeGrafter"/>
</dbReference>
<dbReference type="SUPFAM" id="SSF46785">
    <property type="entry name" value="Winged helix' DNA-binding domain"/>
    <property type="match status" value="1"/>
</dbReference>
<name>A0A371FKI0_MUCPR</name>
<accession>A0A371FKI0</accession>
<evidence type="ECO:0000256" key="8">
    <source>
        <dbReference type="SAM" id="MobiDB-lite"/>
    </source>
</evidence>
<comment type="similarity">
    <text evidence="2">Belongs to the rad21 family.</text>
</comment>
<proteinExistence type="inferred from homology"/>
<keyword evidence="4" id="KW-0498">Mitosis</keyword>
<feature type="compositionally biased region" description="Polar residues" evidence="8">
    <location>
        <begin position="158"/>
        <end position="168"/>
    </location>
</feature>
<dbReference type="Proteomes" id="UP000257109">
    <property type="component" value="Unassembled WGS sequence"/>
</dbReference>
<evidence type="ECO:0000256" key="6">
    <source>
        <dbReference type="ARBA" id="ARBA00023242"/>
    </source>
</evidence>
<evidence type="ECO:0000256" key="2">
    <source>
        <dbReference type="ARBA" id="ARBA00009870"/>
    </source>
</evidence>
<evidence type="ECO:0000256" key="1">
    <source>
        <dbReference type="ARBA" id="ARBA00004123"/>
    </source>
</evidence>
<dbReference type="STRING" id="157652.A0A371FKI0"/>
<keyword evidence="4" id="KW-0131">Cell cycle</keyword>
<dbReference type="InterPro" id="IPR006909">
    <property type="entry name" value="Rad21/Rec8_C_eu"/>
</dbReference>
<dbReference type="OrthoDB" id="10071381at2759"/>
<keyword evidence="11" id="KW-1185">Reference proteome</keyword>
<reference evidence="10" key="1">
    <citation type="submission" date="2018-05" db="EMBL/GenBank/DDBJ databases">
        <title>Draft genome of Mucuna pruriens seed.</title>
        <authorList>
            <person name="Nnadi N.E."/>
            <person name="Vos R."/>
            <person name="Hasami M.H."/>
            <person name="Devisetty U.K."/>
            <person name="Aguiy J.C."/>
        </authorList>
    </citation>
    <scope>NUCLEOTIDE SEQUENCE [LARGE SCALE GENOMIC DNA]</scope>
    <source>
        <strain evidence="10">JCA_2017</strain>
    </source>
</reference>
<dbReference type="GO" id="GO:0008278">
    <property type="term" value="C:cohesin complex"/>
    <property type="evidence" value="ECO:0007669"/>
    <property type="project" value="InterPro"/>
</dbReference>
<evidence type="ECO:0000313" key="10">
    <source>
        <dbReference type="EMBL" id="RDX78772.1"/>
    </source>
</evidence>
<dbReference type="FunFam" id="1.10.10.580:FF:000002">
    <property type="entry name" value="Sister chromatid cohesion 1 protein 4"/>
    <property type="match status" value="1"/>
</dbReference>
<keyword evidence="5" id="KW-0159">Chromosome partition</keyword>
<keyword evidence="6" id="KW-0539">Nucleus</keyword>
<dbReference type="GO" id="GO:0007062">
    <property type="term" value="P:sister chromatid cohesion"/>
    <property type="evidence" value="ECO:0007669"/>
    <property type="project" value="InterPro"/>
</dbReference>
<dbReference type="GO" id="GO:1990414">
    <property type="term" value="P:replication-born double-strand break repair via sister chromatid exchange"/>
    <property type="evidence" value="ECO:0007669"/>
    <property type="project" value="TreeGrafter"/>
</dbReference>
<evidence type="ECO:0000313" key="11">
    <source>
        <dbReference type="Proteomes" id="UP000257109"/>
    </source>
</evidence>
<dbReference type="GO" id="GO:0051301">
    <property type="term" value="P:cell division"/>
    <property type="evidence" value="ECO:0007669"/>
    <property type="project" value="UniProtKB-KW"/>
</dbReference>
<organism evidence="10 11">
    <name type="scientific">Mucuna pruriens</name>
    <name type="common">Velvet bean</name>
    <name type="synonym">Dolichos pruriens</name>
    <dbReference type="NCBI Taxonomy" id="157652"/>
    <lineage>
        <taxon>Eukaryota</taxon>
        <taxon>Viridiplantae</taxon>
        <taxon>Streptophyta</taxon>
        <taxon>Embryophyta</taxon>
        <taxon>Tracheophyta</taxon>
        <taxon>Spermatophyta</taxon>
        <taxon>Magnoliopsida</taxon>
        <taxon>eudicotyledons</taxon>
        <taxon>Gunneridae</taxon>
        <taxon>Pentapetalae</taxon>
        <taxon>rosids</taxon>
        <taxon>fabids</taxon>
        <taxon>Fabales</taxon>
        <taxon>Fabaceae</taxon>
        <taxon>Papilionoideae</taxon>
        <taxon>50 kb inversion clade</taxon>
        <taxon>NPAAA clade</taxon>
        <taxon>indigoferoid/millettioid clade</taxon>
        <taxon>Phaseoleae</taxon>
        <taxon>Mucuna</taxon>
    </lineage>
</organism>
<feature type="non-terminal residue" evidence="10">
    <location>
        <position position="283"/>
    </location>
</feature>
<evidence type="ECO:0000256" key="3">
    <source>
        <dbReference type="ARBA" id="ARBA00022618"/>
    </source>
</evidence>
<dbReference type="InterPro" id="IPR039781">
    <property type="entry name" value="Rad21/Rec8-like"/>
</dbReference>
<feature type="domain" description="Rad21/Rec8-like protein C-terminal eukaryotic" evidence="9">
    <location>
        <begin position="223"/>
        <end position="275"/>
    </location>
</feature>
<dbReference type="InterPro" id="IPR023093">
    <property type="entry name" value="ScpA-like_C"/>
</dbReference>
<dbReference type="GO" id="GO:0007059">
    <property type="term" value="P:chromosome segregation"/>
    <property type="evidence" value="ECO:0007669"/>
    <property type="project" value="UniProtKB-KW"/>
</dbReference>
<dbReference type="PANTHER" id="PTHR12585:SF73">
    <property type="entry name" value="SISTER CHROMATID COHESION 1 PROTEIN 2"/>
    <property type="match status" value="1"/>
</dbReference>
<dbReference type="EMBL" id="QJKJ01008753">
    <property type="protein sequence ID" value="RDX78772.1"/>
    <property type="molecule type" value="Genomic_DNA"/>
</dbReference>
<comment type="subcellular location">
    <subcellularLocation>
        <location evidence="1">Nucleus</location>
    </subcellularLocation>
</comment>
<dbReference type="Pfam" id="PF04824">
    <property type="entry name" value="Rad21_Rec8"/>
    <property type="match status" value="1"/>
</dbReference>
<feature type="region of interest" description="Disordered" evidence="8">
    <location>
        <begin position="110"/>
        <end position="170"/>
    </location>
</feature>
<comment type="subunit">
    <text evidence="7">Component of the cohesin complex.</text>
</comment>
<evidence type="ECO:0000256" key="4">
    <source>
        <dbReference type="ARBA" id="ARBA00022776"/>
    </source>
</evidence>